<dbReference type="PROSITE" id="PS00409">
    <property type="entry name" value="PROKAR_NTER_METHYL"/>
    <property type="match status" value="1"/>
</dbReference>
<dbReference type="AlphaFoldDB" id="A0A5R8KGV3"/>
<accession>A0A5R8KGV3</accession>
<dbReference type="Proteomes" id="UP000306196">
    <property type="component" value="Unassembled WGS sequence"/>
</dbReference>
<reference evidence="2 3" key="1">
    <citation type="submission" date="2019-05" db="EMBL/GenBank/DDBJ databases">
        <title>Verrucobacter flavum gen. nov., sp. nov. a new member of the family Verrucomicrobiaceae.</title>
        <authorList>
            <person name="Szuroczki S."/>
            <person name="Abbaszade G."/>
            <person name="Szabo A."/>
            <person name="Felfoldi T."/>
            <person name="Schumann P."/>
            <person name="Boka K."/>
            <person name="Keki Z."/>
            <person name="Toumi M."/>
            <person name="Toth E."/>
        </authorList>
    </citation>
    <scope>NUCLEOTIDE SEQUENCE [LARGE SCALE GENOMIC DNA]</scope>
    <source>
        <strain evidence="2 3">MG-N-17</strain>
    </source>
</reference>
<dbReference type="NCBIfam" id="TIGR02599">
    <property type="entry name" value="Verru_Chthon cassette protein C"/>
    <property type="match status" value="1"/>
</dbReference>
<comment type="caution">
    <text evidence="2">The sequence shown here is derived from an EMBL/GenBank/DDBJ whole genome shotgun (WGS) entry which is preliminary data.</text>
</comment>
<keyword evidence="1" id="KW-0812">Transmembrane</keyword>
<keyword evidence="1" id="KW-0472">Membrane</keyword>
<organism evidence="2 3">
    <name type="scientific">Phragmitibacter flavus</name>
    <dbReference type="NCBI Taxonomy" id="2576071"/>
    <lineage>
        <taxon>Bacteria</taxon>
        <taxon>Pseudomonadati</taxon>
        <taxon>Verrucomicrobiota</taxon>
        <taxon>Verrucomicrobiia</taxon>
        <taxon>Verrucomicrobiales</taxon>
        <taxon>Verrucomicrobiaceae</taxon>
        <taxon>Phragmitibacter</taxon>
    </lineage>
</organism>
<gene>
    <name evidence="2" type="primary">vccC</name>
    <name evidence="2" type="ORF">FEM03_06995</name>
</gene>
<dbReference type="InterPro" id="IPR019839">
    <property type="entry name" value="Verru/Chthon_C"/>
</dbReference>
<dbReference type="EMBL" id="VAUV01000005">
    <property type="protein sequence ID" value="TLD71536.1"/>
    <property type="molecule type" value="Genomic_DNA"/>
</dbReference>
<dbReference type="RefSeq" id="WP_138085488.1">
    <property type="nucleotide sequence ID" value="NZ_VAUV01000005.1"/>
</dbReference>
<keyword evidence="3" id="KW-1185">Reference proteome</keyword>
<evidence type="ECO:0000256" key="1">
    <source>
        <dbReference type="SAM" id="Phobius"/>
    </source>
</evidence>
<dbReference type="Pfam" id="PF07963">
    <property type="entry name" value="N_methyl"/>
    <property type="match status" value="1"/>
</dbReference>
<proteinExistence type="predicted"/>
<dbReference type="OrthoDB" id="180984at2"/>
<evidence type="ECO:0000313" key="2">
    <source>
        <dbReference type="EMBL" id="TLD71536.1"/>
    </source>
</evidence>
<name>A0A5R8KGV3_9BACT</name>
<protein>
    <submittedName>
        <fullName evidence="2">Verru_Chthon cassette protein C</fullName>
    </submittedName>
</protein>
<evidence type="ECO:0000313" key="3">
    <source>
        <dbReference type="Proteomes" id="UP000306196"/>
    </source>
</evidence>
<feature type="transmembrane region" description="Helical" evidence="1">
    <location>
        <begin position="12"/>
        <end position="33"/>
    </location>
</feature>
<keyword evidence="1" id="KW-1133">Transmembrane helix</keyword>
<dbReference type="InterPro" id="IPR012902">
    <property type="entry name" value="N_methyl_site"/>
</dbReference>
<sequence>MLVFKKRNRLIQGFTLVELLISAGLLAVIMVLVSQLTLQTSQVWRGAVNKIQTFQEARAAFESMTRTLSQATLNTYYDYYDGSNRSRLGLTATELAGFTPAVYDRISDLHFISGQSAALLANSSAAVHTQTHAVFFQAPLGRSGSYGELRNTLNACGYFLSFGSDESSVPKPVKGAPSYEPRYRFRLMEMTQRSERLGIYDPTTGRSSDWFVNHAATTSRVVAENVIALVLLPQLSPHDDAPDGIGDGVSIAPHYNYNSRVRRAAAEDVEWASASPAFPADRFTIFPAGGKPPLSASRHDQLPPLMKVVMVVIDEASARRVQGNDTTPPAAIDLAATSLFKHAVLLKDDLRAVEAICRAEAGNLTGNTVPLTYRIFTTEIIMREAKWSVN</sequence>